<evidence type="ECO:0000256" key="2">
    <source>
        <dbReference type="ARBA" id="ARBA00022670"/>
    </source>
</evidence>
<evidence type="ECO:0000313" key="6">
    <source>
        <dbReference type="EMBL" id="PWW00394.1"/>
    </source>
</evidence>
<dbReference type="InterPro" id="IPR041382">
    <property type="entry name" value="SH3_16"/>
</dbReference>
<dbReference type="PANTHER" id="PTHR47053">
    <property type="entry name" value="MUREIN DD-ENDOPEPTIDASE MEPH-RELATED"/>
    <property type="match status" value="1"/>
</dbReference>
<dbReference type="Gene3D" id="3.90.1720.10">
    <property type="entry name" value="endopeptidase domain like (from Nostoc punctiforme)"/>
    <property type="match status" value="1"/>
</dbReference>
<dbReference type="InterPro" id="IPR000064">
    <property type="entry name" value="NLP_P60_dom"/>
</dbReference>
<dbReference type="GO" id="GO:0006508">
    <property type="term" value="P:proteolysis"/>
    <property type="evidence" value="ECO:0007669"/>
    <property type="project" value="UniProtKB-KW"/>
</dbReference>
<dbReference type="InterPro" id="IPR038765">
    <property type="entry name" value="Papain-like_cys_pep_sf"/>
</dbReference>
<proteinExistence type="inferred from homology"/>
<sequence>MSDTLDHRVNAYRPDLADRRLAGRVEAGAFADGQAARIVVPVADLRRRPDLGSGIDTQALMGEDVRVFDRADGWAWVQLAADSYVGYLPEASLAGGAGTSTHLVTRQRSFVYPGPDLRFPVVHALSMASRITVIGEAETRGTRYLLLDDGTAVIAAHCRPLVDADPVTVAALMIETPYLWGGRSGFGIDCSGLVQLALGMAGKRAPRDSDQQAASLGEVIDPSRNGLRRGDLVFWKGHVAFLEDERTILHASGGTMTVTREPLADAIARIMPLYGEPTLYRRP</sequence>
<dbReference type="Gene3D" id="2.30.30.40">
    <property type="entry name" value="SH3 Domains"/>
    <property type="match status" value="1"/>
</dbReference>
<evidence type="ECO:0000256" key="3">
    <source>
        <dbReference type="ARBA" id="ARBA00022801"/>
    </source>
</evidence>
<dbReference type="Pfam" id="PF18348">
    <property type="entry name" value="SH3_16"/>
    <property type="match status" value="1"/>
</dbReference>
<keyword evidence="7" id="KW-1185">Reference proteome</keyword>
<keyword evidence="4" id="KW-0788">Thiol protease</keyword>
<dbReference type="EMBL" id="QGTR01000003">
    <property type="protein sequence ID" value="PWW00394.1"/>
    <property type="molecule type" value="Genomic_DNA"/>
</dbReference>
<gene>
    <name evidence="6" type="ORF">DFR52_103601</name>
</gene>
<reference evidence="6 7" key="1">
    <citation type="submission" date="2018-05" db="EMBL/GenBank/DDBJ databases">
        <title>Genomic Encyclopedia of Type Strains, Phase IV (KMG-IV): sequencing the most valuable type-strain genomes for metagenomic binning, comparative biology and taxonomic classification.</title>
        <authorList>
            <person name="Goeker M."/>
        </authorList>
    </citation>
    <scope>NUCLEOTIDE SEQUENCE [LARGE SCALE GENOMIC DNA]</scope>
    <source>
        <strain evidence="6 7">DSM 16791</strain>
    </source>
</reference>
<protein>
    <submittedName>
        <fullName evidence="6">NlpC/P60 family protein</fullName>
    </submittedName>
</protein>
<keyword evidence="2" id="KW-0645">Protease</keyword>
<accession>A0A317PJB8</accession>
<dbReference type="RefSeq" id="WP_110032618.1">
    <property type="nucleotide sequence ID" value="NZ_QGTR01000003.1"/>
</dbReference>
<organism evidence="6 7">
    <name type="scientific">Hoeflea marina</name>
    <dbReference type="NCBI Taxonomy" id="274592"/>
    <lineage>
        <taxon>Bacteria</taxon>
        <taxon>Pseudomonadati</taxon>
        <taxon>Pseudomonadota</taxon>
        <taxon>Alphaproteobacteria</taxon>
        <taxon>Hyphomicrobiales</taxon>
        <taxon>Rhizobiaceae</taxon>
        <taxon>Hoeflea</taxon>
    </lineage>
</organism>
<feature type="domain" description="NlpC/P60" evidence="5">
    <location>
        <begin position="160"/>
        <end position="283"/>
    </location>
</feature>
<dbReference type="PROSITE" id="PS51935">
    <property type="entry name" value="NLPC_P60"/>
    <property type="match status" value="1"/>
</dbReference>
<evidence type="ECO:0000256" key="4">
    <source>
        <dbReference type="ARBA" id="ARBA00022807"/>
    </source>
</evidence>
<dbReference type="OrthoDB" id="9813368at2"/>
<dbReference type="Proteomes" id="UP000246352">
    <property type="component" value="Unassembled WGS sequence"/>
</dbReference>
<dbReference type="InterPro" id="IPR051202">
    <property type="entry name" value="Peptidase_C40"/>
</dbReference>
<dbReference type="AlphaFoldDB" id="A0A317PJB8"/>
<dbReference type="PANTHER" id="PTHR47053:SF1">
    <property type="entry name" value="MUREIN DD-ENDOPEPTIDASE MEPH-RELATED"/>
    <property type="match status" value="1"/>
</dbReference>
<evidence type="ECO:0000259" key="5">
    <source>
        <dbReference type="PROSITE" id="PS51935"/>
    </source>
</evidence>
<comment type="caution">
    <text evidence="6">The sequence shown here is derived from an EMBL/GenBank/DDBJ whole genome shotgun (WGS) entry which is preliminary data.</text>
</comment>
<comment type="similarity">
    <text evidence="1">Belongs to the peptidase C40 family.</text>
</comment>
<keyword evidence="3" id="KW-0378">Hydrolase</keyword>
<evidence type="ECO:0000313" key="7">
    <source>
        <dbReference type="Proteomes" id="UP000246352"/>
    </source>
</evidence>
<evidence type="ECO:0000256" key="1">
    <source>
        <dbReference type="ARBA" id="ARBA00007074"/>
    </source>
</evidence>
<name>A0A317PJB8_9HYPH</name>
<dbReference type="SUPFAM" id="SSF54001">
    <property type="entry name" value="Cysteine proteinases"/>
    <property type="match status" value="1"/>
</dbReference>
<dbReference type="GO" id="GO:0008234">
    <property type="term" value="F:cysteine-type peptidase activity"/>
    <property type="evidence" value="ECO:0007669"/>
    <property type="project" value="UniProtKB-KW"/>
</dbReference>
<dbReference type="Pfam" id="PF00877">
    <property type="entry name" value="NLPC_P60"/>
    <property type="match status" value="1"/>
</dbReference>